<protein>
    <submittedName>
        <fullName evidence="9">RsmB/NOP family class I SAM-dependent RNA methyltransferase</fullName>
    </submittedName>
</protein>
<reference evidence="9" key="2">
    <citation type="journal article" date="2021" name="PeerJ">
        <title>Extensive microbial diversity within the chicken gut microbiome revealed by metagenomics and culture.</title>
        <authorList>
            <person name="Gilroy R."/>
            <person name="Ravi A."/>
            <person name="Getino M."/>
            <person name="Pursley I."/>
            <person name="Horton D.L."/>
            <person name="Alikhan N.F."/>
            <person name="Baker D."/>
            <person name="Gharbi K."/>
            <person name="Hall N."/>
            <person name="Watson M."/>
            <person name="Adriaenssens E.M."/>
            <person name="Foster-Nyarko E."/>
            <person name="Jarju S."/>
            <person name="Secka A."/>
            <person name="Antonio M."/>
            <person name="Oren A."/>
            <person name="Chaudhuri R.R."/>
            <person name="La Ragione R."/>
            <person name="Hildebrand F."/>
            <person name="Pallen M.J."/>
        </authorList>
    </citation>
    <scope>NUCLEOTIDE SEQUENCE</scope>
    <source>
        <strain evidence="9">CHK123-3438</strain>
    </source>
</reference>
<dbReference type="GO" id="GO:0008173">
    <property type="term" value="F:RNA methyltransferase activity"/>
    <property type="evidence" value="ECO:0007669"/>
    <property type="project" value="InterPro"/>
</dbReference>
<accession>A0A9D1GHD4</accession>
<evidence type="ECO:0000256" key="1">
    <source>
        <dbReference type="ARBA" id="ARBA00022490"/>
    </source>
</evidence>
<keyword evidence="5 6" id="KW-0694">RNA-binding</keyword>
<dbReference type="InterPro" id="IPR049560">
    <property type="entry name" value="MeTrfase_RsmB-F_NOP2_cat"/>
</dbReference>
<dbReference type="Pfam" id="PF17125">
    <property type="entry name" value="Methyltr_RsmF_N"/>
    <property type="match status" value="1"/>
</dbReference>
<comment type="caution">
    <text evidence="9">The sequence shown here is derived from an EMBL/GenBank/DDBJ whole genome shotgun (WGS) entry which is preliminary data.</text>
</comment>
<dbReference type="InterPro" id="IPR027391">
    <property type="entry name" value="Nol1_Nop2_Fmu_2"/>
</dbReference>
<dbReference type="Gene3D" id="2.30.130.60">
    <property type="match status" value="1"/>
</dbReference>
<keyword evidence="2 6" id="KW-0489">Methyltransferase</keyword>
<reference evidence="9" key="1">
    <citation type="submission" date="2020-10" db="EMBL/GenBank/DDBJ databases">
        <authorList>
            <person name="Gilroy R."/>
        </authorList>
    </citation>
    <scope>NUCLEOTIDE SEQUENCE</scope>
    <source>
        <strain evidence="9">CHK123-3438</strain>
    </source>
</reference>
<dbReference type="Gene3D" id="3.30.70.1170">
    <property type="entry name" value="Sun protein, domain 3"/>
    <property type="match status" value="1"/>
</dbReference>
<dbReference type="InterPro" id="IPR029063">
    <property type="entry name" value="SAM-dependent_MTases_sf"/>
</dbReference>
<keyword evidence="3 6" id="KW-0808">Transferase</keyword>
<dbReference type="CDD" id="cd21147">
    <property type="entry name" value="RsmF_methylt_CTD1"/>
    <property type="match status" value="1"/>
</dbReference>
<evidence type="ECO:0000313" key="10">
    <source>
        <dbReference type="Proteomes" id="UP000886860"/>
    </source>
</evidence>
<dbReference type="InterPro" id="IPR031341">
    <property type="entry name" value="Methyltr_RsmF_N"/>
</dbReference>
<evidence type="ECO:0000256" key="7">
    <source>
        <dbReference type="SAM" id="MobiDB-lite"/>
    </source>
</evidence>
<dbReference type="PANTHER" id="PTHR22807">
    <property type="entry name" value="NOP2 YEAST -RELATED NOL1/NOP2/FMU SUN DOMAIN-CONTAINING"/>
    <property type="match status" value="1"/>
</dbReference>
<dbReference type="GO" id="GO:0003723">
    <property type="term" value="F:RNA binding"/>
    <property type="evidence" value="ECO:0007669"/>
    <property type="project" value="UniProtKB-UniRule"/>
</dbReference>
<dbReference type="EMBL" id="DVKS01000057">
    <property type="protein sequence ID" value="HIT41165.1"/>
    <property type="molecule type" value="Genomic_DNA"/>
</dbReference>
<dbReference type="Proteomes" id="UP000886860">
    <property type="component" value="Unassembled WGS sequence"/>
</dbReference>
<feature type="domain" description="SAM-dependent MTase RsmB/NOP-type" evidence="8">
    <location>
        <begin position="23"/>
        <end position="307"/>
    </location>
</feature>
<feature type="binding site" evidence="6">
    <location>
        <position position="136"/>
    </location>
    <ligand>
        <name>S-adenosyl-L-methionine</name>
        <dbReference type="ChEBI" id="CHEBI:59789"/>
    </ligand>
</feature>
<organism evidence="9 10">
    <name type="scientific">Candidatus Caccovicinus merdipullorum</name>
    <dbReference type="NCBI Taxonomy" id="2840724"/>
    <lineage>
        <taxon>Bacteria</taxon>
        <taxon>Bacillati</taxon>
        <taxon>Bacillota</taxon>
        <taxon>Clostridia</taxon>
        <taxon>Eubacteriales</taxon>
        <taxon>Candidatus Caccovicinus</taxon>
    </lineage>
</organism>
<dbReference type="Pfam" id="PF01189">
    <property type="entry name" value="Methyltr_RsmB-F"/>
    <property type="match status" value="1"/>
</dbReference>
<dbReference type="PANTHER" id="PTHR22807:SF30">
    <property type="entry name" value="28S RRNA (CYTOSINE(4447)-C(5))-METHYLTRANSFERASE-RELATED"/>
    <property type="match status" value="1"/>
</dbReference>
<dbReference type="Pfam" id="PF17126">
    <property type="entry name" value="RsmF_methylt_CI"/>
    <property type="match status" value="1"/>
</dbReference>
<dbReference type="InterPro" id="IPR001678">
    <property type="entry name" value="MeTrfase_RsmB-F_NOP2_dom"/>
</dbReference>
<feature type="binding site" evidence="6">
    <location>
        <begin position="112"/>
        <end position="118"/>
    </location>
    <ligand>
        <name>S-adenosyl-L-methionine</name>
        <dbReference type="ChEBI" id="CHEBI:59789"/>
    </ligand>
</feature>
<dbReference type="AlphaFoldDB" id="A0A9D1GHD4"/>
<keyword evidence="1" id="KW-0963">Cytoplasm</keyword>
<dbReference type="Gene3D" id="3.40.50.150">
    <property type="entry name" value="Vaccinia Virus protein VP39"/>
    <property type="match status" value="1"/>
</dbReference>
<evidence type="ECO:0000256" key="5">
    <source>
        <dbReference type="ARBA" id="ARBA00022884"/>
    </source>
</evidence>
<evidence type="ECO:0000256" key="4">
    <source>
        <dbReference type="ARBA" id="ARBA00022691"/>
    </source>
</evidence>
<sequence>MEKLPELFLSRMREMLGEEYQAFLDSYDSPRVQGLRLNDQKQDKEMLEKICRRYFHLDKVPWTENGYYYEANDRPGKHPLHEAGAYYIQEPSAMAAACLLAPKPGQRVLDLCAAPGGKSTQLAAMLQGQGVLVSNEIHPARCRILSQNVERMGIANALVTNMDSAGLSLHFPEYFHRILVDAPCSGEGMFRKDEEACGEWSPEKVVLCGRRQLEILENAAGMLRPGGLLLYSTCTFAPEENEKTVEQFLQAHPEFSVEKTKGYEGFSQGHPEWVIPGPGRDELKDTFRIWPHKVLGEGHYMALLRKAGDEMADENKNEKSSRENAGKAGYRKRSGSRGAEDAFLADREGKESFLSFCRENLTGKSRNGQGDFPWENGGGEYLMFGDQLYYGPFGLKKLSGIRVLRPGLQLGTFKKGRFEPSHALALYLKKEEVSAAADFPADSDAVLGYLRGETLPAPEGIRKGWVLTAAEGLSLGWAKAAGGTLKNHYPKGLRWF</sequence>
<dbReference type="Pfam" id="PF13636">
    <property type="entry name" value="Methyltranf_PUA"/>
    <property type="match status" value="1"/>
</dbReference>
<comment type="similarity">
    <text evidence="6">Belongs to the class I-like SAM-binding methyltransferase superfamily. RsmB/NOP family.</text>
</comment>
<feature type="binding site" evidence="6">
    <location>
        <position position="181"/>
    </location>
    <ligand>
        <name>S-adenosyl-L-methionine</name>
        <dbReference type="ChEBI" id="CHEBI:59789"/>
    </ligand>
</feature>
<evidence type="ECO:0000256" key="3">
    <source>
        <dbReference type="ARBA" id="ARBA00022679"/>
    </source>
</evidence>
<evidence type="ECO:0000256" key="2">
    <source>
        <dbReference type="ARBA" id="ARBA00022603"/>
    </source>
</evidence>
<dbReference type="GO" id="GO:0001510">
    <property type="term" value="P:RNA methylation"/>
    <property type="evidence" value="ECO:0007669"/>
    <property type="project" value="InterPro"/>
</dbReference>
<name>A0A9D1GHD4_9FIRM</name>
<feature type="binding site" evidence="6">
    <location>
        <position position="163"/>
    </location>
    <ligand>
        <name>S-adenosyl-L-methionine</name>
        <dbReference type="ChEBI" id="CHEBI:59789"/>
    </ligand>
</feature>
<dbReference type="InterPro" id="IPR031340">
    <property type="entry name" value="RsmF_methylt_CI"/>
</dbReference>
<evidence type="ECO:0000259" key="8">
    <source>
        <dbReference type="PROSITE" id="PS51686"/>
    </source>
</evidence>
<evidence type="ECO:0000313" key="9">
    <source>
        <dbReference type="EMBL" id="HIT41165.1"/>
    </source>
</evidence>
<dbReference type="InterPro" id="IPR023267">
    <property type="entry name" value="RCMT"/>
</dbReference>
<feature type="compositionally biased region" description="Basic and acidic residues" evidence="7">
    <location>
        <begin position="311"/>
        <end position="325"/>
    </location>
</feature>
<feature type="region of interest" description="Disordered" evidence="7">
    <location>
        <begin position="311"/>
        <end position="334"/>
    </location>
</feature>
<feature type="active site" description="Nucleophile" evidence="6">
    <location>
        <position position="234"/>
    </location>
</feature>
<dbReference type="SUPFAM" id="SSF53335">
    <property type="entry name" value="S-adenosyl-L-methionine-dependent methyltransferases"/>
    <property type="match status" value="1"/>
</dbReference>
<dbReference type="CDD" id="cd02440">
    <property type="entry name" value="AdoMet_MTases"/>
    <property type="match status" value="1"/>
</dbReference>
<dbReference type="PRINTS" id="PR02008">
    <property type="entry name" value="RCMTFAMILY"/>
</dbReference>
<proteinExistence type="inferred from homology"/>
<dbReference type="PROSITE" id="PS51686">
    <property type="entry name" value="SAM_MT_RSMB_NOP"/>
    <property type="match status" value="1"/>
</dbReference>
<evidence type="ECO:0000256" key="6">
    <source>
        <dbReference type="PROSITE-ProRule" id="PRU01023"/>
    </source>
</evidence>
<keyword evidence="4 6" id="KW-0949">S-adenosyl-L-methionine</keyword>
<gene>
    <name evidence="9" type="ORF">IAB60_03520</name>
</gene>